<sequence length="213" mass="21572" precursor="true">MKSMLKLTAAALLALVSAPAMASDDALQQPDVTVAGYDCCEPACDFPAGGCCGAAGDCGSCCGAGGCGDNCCGGRDCCVATVEKVKVEKHCWCTETKKVCVPKVVCPWGEGGSGLTIFNFLHRSKNGGGSCGDACCGDACCDTGCCGGGCCDSGCGGNGCGCLKPRCGKVKCVKDLVKKTYECEECVCKWEVRRLPPCGDCCSTVDACCGCVE</sequence>
<keyword evidence="3" id="KW-1185">Reference proteome</keyword>
<name>A0A5C5YM80_9BACT</name>
<dbReference type="AlphaFoldDB" id="A0A5C5YM80"/>
<feature type="chain" id="PRO_5023017754" description="Stigma-specific protein, Stig1" evidence="1">
    <location>
        <begin position="23"/>
        <end position="213"/>
    </location>
</feature>
<gene>
    <name evidence="2" type="ORF">Pla123a_27410</name>
</gene>
<evidence type="ECO:0000313" key="3">
    <source>
        <dbReference type="Proteomes" id="UP000318478"/>
    </source>
</evidence>
<feature type="signal peptide" evidence="1">
    <location>
        <begin position="1"/>
        <end position="22"/>
    </location>
</feature>
<comment type="caution">
    <text evidence="2">The sequence shown here is derived from an EMBL/GenBank/DDBJ whole genome shotgun (WGS) entry which is preliminary data.</text>
</comment>
<reference evidence="2 3" key="1">
    <citation type="submission" date="2019-02" db="EMBL/GenBank/DDBJ databases">
        <title>Deep-cultivation of Planctomycetes and their phenomic and genomic characterization uncovers novel biology.</title>
        <authorList>
            <person name="Wiegand S."/>
            <person name="Jogler M."/>
            <person name="Boedeker C."/>
            <person name="Pinto D."/>
            <person name="Vollmers J."/>
            <person name="Rivas-Marin E."/>
            <person name="Kohn T."/>
            <person name="Peeters S.H."/>
            <person name="Heuer A."/>
            <person name="Rast P."/>
            <person name="Oberbeckmann S."/>
            <person name="Bunk B."/>
            <person name="Jeske O."/>
            <person name="Meyerdierks A."/>
            <person name="Storesund J.E."/>
            <person name="Kallscheuer N."/>
            <person name="Luecker S."/>
            <person name="Lage O.M."/>
            <person name="Pohl T."/>
            <person name="Merkel B.J."/>
            <person name="Hornburger P."/>
            <person name="Mueller R.-W."/>
            <person name="Bruemmer F."/>
            <person name="Labrenz M."/>
            <person name="Spormann A.M."/>
            <person name="Op Den Camp H."/>
            <person name="Overmann J."/>
            <person name="Amann R."/>
            <person name="Jetten M.S.M."/>
            <person name="Mascher T."/>
            <person name="Medema M.H."/>
            <person name="Devos D.P."/>
            <person name="Kaster A.-K."/>
            <person name="Ovreas L."/>
            <person name="Rohde M."/>
            <person name="Galperin M.Y."/>
            <person name="Jogler C."/>
        </authorList>
    </citation>
    <scope>NUCLEOTIDE SEQUENCE [LARGE SCALE GENOMIC DNA]</scope>
    <source>
        <strain evidence="2 3">Pla123a</strain>
    </source>
</reference>
<organism evidence="2 3">
    <name type="scientific">Posidoniimonas polymericola</name>
    <dbReference type="NCBI Taxonomy" id="2528002"/>
    <lineage>
        <taxon>Bacteria</taxon>
        <taxon>Pseudomonadati</taxon>
        <taxon>Planctomycetota</taxon>
        <taxon>Planctomycetia</taxon>
        <taxon>Pirellulales</taxon>
        <taxon>Lacipirellulaceae</taxon>
        <taxon>Posidoniimonas</taxon>
    </lineage>
</organism>
<evidence type="ECO:0000313" key="2">
    <source>
        <dbReference type="EMBL" id="TWT75956.1"/>
    </source>
</evidence>
<dbReference type="EMBL" id="SJPO01000006">
    <property type="protein sequence ID" value="TWT75956.1"/>
    <property type="molecule type" value="Genomic_DNA"/>
</dbReference>
<evidence type="ECO:0000256" key="1">
    <source>
        <dbReference type="SAM" id="SignalP"/>
    </source>
</evidence>
<keyword evidence="1" id="KW-0732">Signal</keyword>
<accession>A0A5C5YM80</accession>
<protein>
    <recommendedName>
        <fullName evidence="4">Stigma-specific protein, Stig1</fullName>
    </recommendedName>
</protein>
<dbReference type="Proteomes" id="UP000318478">
    <property type="component" value="Unassembled WGS sequence"/>
</dbReference>
<evidence type="ECO:0008006" key="4">
    <source>
        <dbReference type="Google" id="ProtNLM"/>
    </source>
</evidence>
<proteinExistence type="predicted"/>